<organism evidence="1 2">
    <name type="scientific">Aegilops tauschii subsp. strangulata</name>
    <name type="common">Goatgrass</name>
    <dbReference type="NCBI Taxonomy" id="200361"/>
    <lineage>
        <taxon>Eukaryota</taxon>
        <taxon>Viridiplantae</taxon>
        <taxon>Streptophyta</taxon>
        <taxon>Embryophyta</taxon>
        <taxon>Tracheophyta</taxon>
        <taxon>Spermatophyta</taxon>
        <taxon>Magnoliopsida</taxon>
        <taxon>Liliopsida</taxon>
        <taxon>Poales</taxon>
        <taxon>Poaceae</taxon>
        <taxon>BOP clade</taxon>
        <taxon>Pooideae</taxon>
        <taxon>Triticodae</taxon>
        <taxon>Triticeae</taxon>
        <taxon>Triticinae</taxon>
        <taxon>Aegilops</taxon>
    </lineage>
</organism>
<accession>A0A453CN59</accession>
<dbReference type="EnsemblPlants" id="AET2Gv20902700.2">
    <property type="protein sequence ID" value="AET2Gv20902700.2"/>
    <property type="gene ID" value="AET2Gv20902700"/>
</dbReference>
<reference evidence="1" key="5">
    <citation type="journal article" date="2021" name="G3 (Bethesda)">
        <title>Aegilops tauschii genome assembly Aet v5.0 features greater sequence contiguity and improved annotation.</title>
        <authorList>
            <person name="Wang L."/>
            <person name="Zhu T."/>
            <person name="Rodriguez J.C."/>
            <person name="Deal K.R."/>
            <person name="Dubcovsky J."/>
            <person name="McGuire P.E."/>
            <person name="Lux T."/>
            <person name="Spannagl M."/>
            <person name="Mayer K.F.X."/>
            <person name="Baldrich P."/>
            <person name="Meyers B.C."/>
            <person name="Huo N."/>
            <person name="Gu Y.Q."/>
            <person name="Zhou H."/>
            <person name="Devos K.M."/>
            <person name="Bennetzen J.L."/>
            <person name="Unver T."/>
            <person name="Budak H."/>
            <person name="Gulick P.J."/>
            <person name="Galiba G."/>
            <person name="Kalapos B."/>
            <person name="Nelson D.R."/>
            <person name="Li P."/>
            <person name="You F.M."/>
            <person name="Luo M.C."/>
            <person name="Dvorak J."/>
        </authorList>
    </citation>
    <scope>NUCLEOTIDE SEQUENCE [LARGE SCALE GENOMIC DNA]</scope>
    <source>
        <strain evidence="1">cv. AL8/78</strain>
    </source>
</reference>
<dbReference type="EnsemblPlants" id="AET2Gv20902700.6">
    <property type="protein sequence ID" value="AET2Gv20902700.6"/>
    <property type="gene ID" value="AET2Gv20902700"/>
</dbReference>
<reference evidence="2" key="2">
    <citation type="journal article" date="2017" name="Nat. Plants">
        <title>The Aegilops tauschii genome reveals multiple impacts of transposons.</title>
        <authorList>
            <person name="Zhao G."/>
            <person name="Zou C."/>
            <person name="Li K."/>
            <person name="Wang K."/>
            <person name="Li T."/>
            <person name="Gao L."/>
            <person name="Zhang X."/>
            <person name="Wang H."/>
            <person name="Yang Z."/>
            <person name="Liu X."/>
            <person name="Jiang W."/>
            <person name="Mao L."/>
            <person name="Kong X."/>
            <person name="Jiao Y."/>
            <person name="Jia J."/>
        </authorList>
    </citation>
    <scope>NUCLEOTIDE SEQUENCE [LARGE SCALE GENOMIC DNA]</scope>
    <source>
        <strain evidence="2">cv. AL8/78</strain>
    </source>
</reference>
<dbReference type="EnsemblPlants" id="AET2Gv20902700.4">
    <property type="protein sequence ID" value="AET2Gv20902700.4"/>
    <property type="gene ID" value="AET2Gv20902700"/>
</dbReference>
<dbReference type="EnsemblPlants" id="AET2Gv20902700.11">
    <property type="protein sequence ID" value="AET2Gv20902700.11"/>
    <property type="gene ID" value="AET2Gv20902700"/>
</dbReference>
<dbReference type="Proteomes" id="UP000015105">
    <property type="component" value="Chromosome 2D"/>
</dbReference>
<dbReference type="Gramene" id="AET2Gv20902700.5">
    <property type="protein sequence ID" value="AET2Gv20902700.5"/>
    <property type="gene ID" value="AET2Gv20902700"/>
</dbReference>
<protein>
    <submittedName>
        <fullName evidence="1">Uncharacterized protein</fullName>
    </submittedName>
</protein>
<dbReference type="Gramene" id="AET2Gv20902700.10">
    <property type="protein sequence ID" value="AET2Gv20902700.10"/>
    <property type="gene ID" value="AET2Gv20902700"/>
</dbReference>
<dbReference type="EnsemblPlants" id="AET2Gv20902700.1">
    <property type="protein sequence ID" value="AET2Gv20902700.1"/>
    <property type="gene ID" value="AET2Gv20902700"/>
</dbReference>
<name>A0A453CN59_AEGTS</name>
<reference evidence="1" key="4">
    <citation type="submission" date="2019-03" db="UniProtKB">
        <authorList>
            <consortium name="EnsemblPlants"/>
        </authorList>
    </citation>
    <scope>IDENTIFICATION</scope>
</reference>
<proteinExistence type="predicted"/>
<dbReference type="Gramene" id="AET2Gv20902700.8">
    <property type="protein sequence ID" value="AET2Gv20902700.8"/>
    <property type="gene ID" value="AET2Gv20902700"/>
</dbReference>
<dbReference type="Gramene" id="AET2Gv20902700.11">
    <property type="protein sequence ID" value="AET2Gv20902700.11"/>
    <property type="gene ID" value="AET2Gv20902700"/>
</dbReference>
<reference evidence="1" key="3">
    <citation type="journal article" date="2017" name="Nature">
        <title>Genome sequence of the progenitor of the wheat D genome Aegilops tauschii.</title>
        <authorList>
            <person name="Luo M.C."/>
            <person name="Gu Y.Q."/>
            <person name="Puiu D."/>
            <person name="Wang H."/>
            <person name="Twardziok S.O."/>
            <person name="Deal K.R."/>
            <person name="Huo N."/>
            <person name="Zhu T."/>
            <person name="Wang L."/>
            <person name="Wang Y."/>
            <person name="McGuire P.E."/>
            <person name="Liu S."/>
            <person name="Long H."/>
            <person name="Ramasamy R.K."/>
            <person name="Rodriguez J.C."/>
            <person name="Van S.L."/>
            <person name="Yuan L."/>
            <person name="Wang Z."/>
            <person name="Xia Z."/>
            <person name="Xiao L."/>
            <person name="Anderson O.D."/>
            <person name="Ouyang S."/>
            <person name="Liang Y."/>
            <person name="Zimin A.V."/>
            <person name="Pertea G."/>
            <person name="Qi P."/>
            <person name="Bennetzen J.L."/>
            <person name="Dai X."/>
            <person name="Dawson M.W."/>
            <person name="Muller H.G."/>
            <person name="Kugler K."/>
            <person name="Rivarola-Duarte L."/>
            <person name="Spannagl M."/>
            <person name="Mayer K.F.X."/>
            <person name="Lu F.H."/>
            <person name="Bevan M.W."/>
            <person name="Leroy P."/>
            <person name="Li P."/>
            <person name="You F.M."/>
            <person name="Sun Q."/>
            <person name="Liu Z."/>
            <person name="Lyons E."/>
            <person name="Wicker T."/>
            <person name="Salzberg S.L."/>
            <person name="Devos K.M."/>
            <person name="Dvorak J."/>
        </authorList>
    </citation>
    <scope>NUCLEOTIDE SEQUENCE [LARGE SCALE GENOMIC DNA]</scope>
    <source>
        <strain evidence="1">cv. AL8/78</strain>
    </source>
</reference>
<dbReference type="EnsemblPlants" id="AET2Gv20902700.7">
    <property type="protein sequence ID" value="AET2Gv20902700.7"/>
    <property type="gene ID" value="AET2Gv20902700"/>
</dbReference>
<dbReference type="EnsemblPlants" id="AET2Gv20902700.9">
    <property type="protein sequence ID" value="AET2Gv20902700.9"/>
    <property type="gene ID" value="AET2Gv20902700"/>
</dbReference>
<reference evidence="2" key="1">
    <citation type="journal article" date="2014" name="Science">
        <title>Ancient hybridizations among the ancestral genomes of bread wheat.</title>
        <authorList>
            <consortium name="International Wheat Genome Sequencing Consortium,"/>
            <person name="Marcussen T."/>
            <person name="Sandve S.R."/>
            <person name="Heier L."/>
            <person name="Spannagl M."/>
            <person name="Pfeifer M."/>
            <person name="Jakobsen K.S."/>
            <person name="Wulff B.B."/>
            <person name="Steuernagel B."/>
            <person name="Mayer K.F."/>
            <person name="Olsen O.A."/>
        </authorList>
    </citation>
    <scope>NUCLEOTIDE SEQUENCE [LARGE SCALE GENOMIC DNA]</scope>
    <source>
        <strain evidence="2">cv. AL8/78</strain>
    </source>
</reference>
<evidence type="ECO:0000313" key="1">
    <source>
        <dbReference type="EnsemblPlants" id="AET2Gv20902700.3"/>
    </source>
</evidence>
<dbReference type="Gramene" id="AET2Gv20902700.6">
    <property type="protein sequence ID" value="AET2Gv20902700.6"/>
    <property type="gene ID" value="AET2Gv20902700"/>
</dbReference>
<dbReference type="Gramene" id="AET2Gv20902700.4">
    <property type="protein sequence ID" value="AET2Gv20902700.4"/>
    <property type="gene ID" value="AET2Gv20902700"/>
</dbReference>
<sequence length="60" mass="6928">MENVPFTKRALRNLCGKISREQAENDARKTMEVFQELCSKDPQFTYCVQANNEGRISSLM</sequence>
<evidence type="ECO:0000313" key="2">
    <source>
        <dbReference type="Proteomes" id="UP000015105"/>
    </source>
</evidence>
<dbReference type="EnsemblPlants" id="AET2Gv20902700.5">
    <property type="protein sequence ID" value="AET2Gv20902700.5"/>
    <property type="gene ID" value="AET2Gv20902700"/>
</dbReference>
<dbReference type="EnsemblPlants" id="AET2Gv20902700.13">
    <property type="protein sequence ID" value="AET2Gv20902700.13"/>
    <property type="gene ID" value="AET2Gv20902700"/>
</dbReference>
<dbReference type="EnsemblPlants" id="AET2Gv20902700.10">
    <property type="protein sequence ID" value="AET2Gv20902700.10"/>
    <property type="gene ID" value="AET2Gv20902700"/>
</dbReference>
<dbReference type="EnsemblPlants" id="AET2Gv20902700.3">
    <property type="protein sequence ID" value="AET2Gv20902700.3"/>
    <property type="gene ID" value="AET2Gv20902700"/>
</dbReference>
<dbReference type="PANTHER" id="PTHR47482:SF5">
    <property type="entry name" value="FAR1 DOMAIN-CONTAINING PROTEIN"/>
    <property type="match status" value="1"/>
</dbReference>
<dbReference type="Gramene" id="AET2Gv20902700.1">
    <property type="protein sequence ID" value="AET2Gv20902700.1"/>
    <property type="gene ID" value="AET2Gv20902700"/>
</dbReference>
<dbReference type="Gramene" id="AET2Gv20902700.14">
    <property type="protein sequence ID" value="AET2Gv20902700.14"/>
    <property type="gene ID" value="AET2Gv20902700"/>
</dbReference>
<dbReference type="Gramene" id="AET2Gv20902700.3">
    <property type="protein sequence ID" value="AET2Gv20902700.3"/>
    <property type="gene ID" value="AET2Gv20902700"/>
</dbReference>
<dbReference type="Gramene" id="AET2Gv20902700.12">
    <property type="protein sequence ID" value="AET2Gv20902700.12"/>
    <property type="gene ID" value="AET2Gv20902700"/>
</dbReference>
<dbReference type="Gramene" id="AET2Gv20902700.13">
    <property type="protein sequence ID" value="AET2Gv20902700.13"/>
    <property type="gene ID" value="AET2Gv20902700"/>
</dbReference>
<dbReference type="Gramene" id="AET2Gv20902700.9">
    <property type="protein sequence ID" value="AET2Gv20902700.9"/>
    <property type="gene ID" value="AET2Gv20902700"/>
</dbReference>
<dbReference type="PANTHER" id="PTHR47482">
    <property type="entry name" value="OS11G0632001 PROTEIN"/>
    <property type="match status" value="1"/>
</dbReference>
<dbReference type="EnsemblPlants" id="AET2Gv20902700.14">
    <property type="protein sequence ID" value="AET2Gv20902700.14"/>
    <property type="gene ID" value="AET2Gv20902700"/>
</dbReference>
<keyword evidence="2" id="KW-1185">Reference proteome</keyword>
<dbReference type="EnsemblPlants" id="AET2Gv20902700.8">
    <property type="protein sequence ID" value="AET2Gv20902700.8"/>
    <property type="gene ID" value="AET2Gv20902700"/>
</dbReference>
<dbReference type="EnsemblPlants" id="AET2Gv20902700.12">
    <property type="protein sequence ID" value="AET2Gv20902700.12"/>
    <property type="gene ID" value="AET2Gv20902700"/>
</dbReference>
<dbReference type="Gramene" id="AET2Gv20902700.7">
    <property type="protein sequence ID" value="AET2Gv20902700.7"/>
    <property type="gene ID" value="AET2Gv20902700"/>
</dbReference>
<dbReference type="Gramene" id="AET2Gv20902700.2">
    <property type="protein sequence ID" value="AET2Gv20902700.2"/>
    <property type="gene ID" value="AET2Gv20902700"/>
</dbReference>
<dbReference type="AlphaFoldDB" id="A0A453CN59"/>